<keyword evidence="4 6" id="KW-1133">Transmembrane helix</keyword>
<reference evidence="8 9" key="1">
    <citation type="submission" date="2017-09" db="EMBL/GenBank/DDBJ databases">
        <title>Depth-based differentiation of microbial function through sediment-hosted aquifers and enrichment of novel symbionts in the deep terrestrial subsurface.</title>
        <authorList>
            <person name="Probst A.J."/>
            <person name="Ladd B."/>
            <person name="Jarett J.K."/>
            <person name="Geller-Mcgrath D.E."/>
            <person name="Sieber C.M."/>
            <person name="Emerson J.B."/>
            <person name="Anantharaman K."/>
            <person name="Thomas B.C."/>
            <person name="Malmstrom R."/>
            <person name="Stieglmeier M."/>
            <person name="Klingl A."/>
            <person name="Woyke T."/>
            <person name="Ryan C.M."/>
            <person name="Banfield J.F."/>
        </authorList>
    </citation>
    <scope>NUCLEOTIDE SEQUENCE [LARGE SCALE GENOMIC DNA]</scope>
    <source>
        <strain evidence="8">CG23_combo_of_CG06-09_8_20_14_all_40_13</strain>
    </source>
</reference>
<comment type="similarity">
    <text evidence="2">Belongs to the DsbD family.</text>
</comment>
<comment type="subcellular location">
    <subcellularLocation>
        <location evidence="1">Membrane</location>
        <topology evidence="1">Multi-pass membrane protein</topology>
    </subcellularLocation>
</comment>
<proteinExistence type="inferred from homology"/>
<evidence type="ECO:0000256" key="6">
    <source>
        <dbReference type="SAM" id="Phobius"/>
    </source>
</evidence>
<evidence type="ECO:0000259" key="7">
    <source>
        <dbReference type="Pfam" id="PF02683"/>
    </source>
</evidence>
<dbReference type="GO" id="GO:0016020">
    <property type="term" value="C:membrane"/>
    <property type="evidence" value="ECO:0007669"/>
    <property type="project" value="UniProtKB-SubCell"/>
</dbReference>
<dbReference type="EMBL" id="PCRM01000029">
    <property type="protein sequence ID" value="PIP21605.1"/>
    <property type="molecule type" value="Genomic_DNA"/>
</dbReference>
<gene>
    <name evidence="8" type="ORF">COX39_02060</name>
</gene>
<keyword evidence="3 6" id="KW-0812">Transmembrane</keyword>
<keyword evidence="5 6" id="KW-0472">Membrane</keyword>
<dbReference type="AlphaFoldDB" id="A0A2G9YQU3"/>
<dbReference type="Pfam" id="PF02683">
    <property type="entry name" value="DsbD_TM"/>
    <property type="match status" value="1"/>
</dbReference>
<evidence type="ECO:0000256" key="3">
    <source>
        <dbReference type="ARBA" id="ARBA00022692"/>
    </source>
</evidence>
<evidence type="ECO:0000256" key="2">
    <source>
        <dbReference type="ARBA" id="ARBA00006143"/>
    </source>
</evidence>
<feature type="transmembrane region" description="Helical" evidence="6">
    <location>
        <begin position="14"/>
        <end position="34"/>
    </location>
</feature>
<dbReference type="PANTHER" id="PTHR31272">
    <property type="entry name" value="CYTOCHROME C-TYPE BIOGENESIS PROTEIN HI_1454-RELATED"/>
    <property type="match status" value="1"/>
</dbReference>
<comment type="caution">
    <text evidence="8">The sequence shown here is derived from an EMBL/GenBank/DDBJ whole genome shotgun (WGS) entry which is preliminary data.</text>
</comment>
<dbReference type="PANTHER" id="PTHR31272:SF9">
    <property type="entry name" value="BLL1027 PROTEIN"/>
    <property type="match status" value="1"/>
</dbReference>
<dbReference type="Proteomes" id="UP000231567">
    <property type="component" value="Unassembled WGS sequence"/>
</dbReference>
<dbReference type="GO" id="GO:0017004">
    <property type="term" value="P:cytochrome complex assembly"/>
    <property type="evidence" value="ECO:0007669"/>
    <property type="project" value="InterPro"/>
</dbReference>
<feature type="transmembrane region" description="Helical" evidence="6">
    <location>
        <begin position="204"/>
        <end position="222"/>
    </location>
</feature>
<feature type="transmembrane region" description="Helical" evidence="6">
    <location>
        <begin position="121"/>
        <end position="151"/>
    </location>
</feature>
<name>A0A2G9YQU3_9BACT</name>
<protein>
    <recommendedName>
        <fullName evidence="7">Cytochrome C biogenesis protein transmembrane domain-containing protein</fullName>
    </recommendedName>
</protein>
<evidence type="ECO:0000256" key="5">
    <source>
        <dbReference type="ARBA" id="ARBA00023136"/>
    </source>
</evidence>
<evidence type="ECO:0000256" key="1">
    <source>
        <dbReference type="ARBA" id="ARBA00004141"/>
    </source>
</evidence>
<feature type="domain" description="Cytochrome C biogenesis protein transmembrane" evidence="7">
    <location>
        <begin position="5"/>
        <end position="212"/>
    </location>
</feature>
<accession>A0A2G9YQU3</accession>
<feature type="transmembrane region" description="Helical" evidence="6">
    <location>
        <begin position="41"/>
        <end position="62"/>
    </location>
</feature>
<evidence type="ECO:0000313" key="8">
    <source>
        <dbReference type="EMBL" id="PIP21605.1"/>
    </source>
</evidence>
<feature type="transmembrane region" description="Helical" evidence="6">
    <location>
        <begin position="68"/>
        <end position="91"/>
    </location>
</feature>
<sequence length="223" mass="24415">MNYWGLFLAGLTDSYNPCSIGVLLISLTILVGLGKRKLITIFGIAYLSTIFVTYFLIGLGFLKAVHLFGIHGFFGYIAAVILIVVGLAHLAPTGIKKLPIFNWLNRCHIPTSLSQQIDKGVFLAGVILGFLIGLCTVPCAGGIYLGAIALLAAKLTYWQGVLGIFIFNIGFIIPLLIIFILSSRQAVLDKIKLWNVKITAISQYLLPIIMIMMGIILLWLTMK</sequence>
<organism evidence="8 9">
    <name type="scientific">Candidatus Nealsonbacteria bacterium CG23_combo_of_CG06-09_8_20_14_all_40_13</name>
    <dbReference type="NCBI Taxonomy" id="1974724"/>
    <lineage>
        <taxon>Bacteria</taxon>
        <taxon>Candidatus Nealsoniibacteriota</taxon>
    </lineage>
</organism>
<evidence type="ECO:0000256" key="4">
    <source>
        <dbReference type="ARBA" id="ARBA00022989"/>
    </source>
</evidence>
<dbReference type="InterPro" id="IPR051790">
    <property type="entry name" value="Cytochrome_c-biogenesis_DsbD"/>
</dbReference>
<feature type="transmembrane region" description="Helical" evidence="6">
    <location>
        <begin position="157"/>
        <end position="183"/>
    </location>
</feature>
<dbReference type="InterPro" id="IPR003834">
    <property type="entry name" value="Cyt_c_assmbl_TM_dom"/>
</dbReference>
<evidence type="ECO:0000313" key="9">
    <source>
        <dbReference type="Proteomes" id="UP000231567"/>
    </source>
</evidence>